<keyword evidence="4" id="KW-1185">Reference proteome</keyword>
<dbReference type="Pfam" id="PF13581">
    <property type="entry name" value="HATPase_c_2"/>
    <property type="match status" value="1"/>
</dbReference>
<gene>
    <name evidence="3" type="ORF">GCM10010991_12780</name>
</gene>
<sequence>MQGDSGFCEGLCVELSSDAAAIRCALEQVMASGPVLRLAPDLSARLQLVLAEVLNNVVEHAYVLNAGRIRVSVTVQPAGIECCVCDSGCPMPDGRPPTGALPDWSEGEPPEGGFGWFLIRQLTSGLHYRRQGMCNELRFRIDLN</sequence>
<dbReference type="InterPro" id="IPR003594">
    <property type="entry name" value="HATPase_dom"/>
</dbReference>
<accession>A0A918DCR7</accession>
<dbReference type="SUPFAM" id="SSF55874">
    <property type="entry name" value="ATPase domain of HSP90 chaperone/DNA topoisomerase II/histidine kinase"/>
    <property type="match status" value="1"/>
</dbReference>
<dbReference type="Gene3D" id="3.30.565.10">
    <property type="entry name" value="Histidine kinase-like ATPase, C-terminal domain"/>
    <property type="match status" value="1"/>
</dbReference>
<feature type="domain" description="Histidine kinase/HSP90-like ATPase" evidence="2">
    <location>
        <begin position="18"/>
        <end position="140"/>
    </location>
</feature>
<evidence type="ECO:0000259" key="2">
    <source>
        <dbReference type="Pfam" id="PF13581"/>
    </source>
</evidence>
<comment type="caution">
    <text evidence="3">The sequence shown here is derived from an EMBL/GenBank/DDBJ whole genome shotgun (WGS) entry which is preliminary data.</text>
</comment>
<dbReference type="Proteomes" id="UP000598196">
    <property type="component" value="Unassembled WGS sequence"/>
</dbReference>
<organism evidence="3 4">
    <name type="scientific">Gemmobacter aquaticus</name>
    <dbReference type="NCBI Taxonomy" id="490185"/>
    <lineage>
        <taxon>Bacteria</taxon>
        <taxon>Pseudomonadati</taxon>
        <taxon>Pseudomonadota</taxon>
        <taxon>Alphaproteobacteria</taxon>
        <taxon>Rhodobacterales</taxon>
        <taxon>Paracoccaceae</taxon>
        <taxon>Gemmobacter</taxon>
    </lineage>
</organism>
<dbReference type="GO" id="GO:0004674">
    <property type="term" value="F:protein serine/threonine kinase activity"/>
    <property type="evidence" value="ECO:0007669"/>
    <property type="project" value="UniProtKB-KW"/>
</dbReference>
<dbReference type="InterPro" id="IPR036890">
    <property type="entry name" value="HATPase_C_sf"/>
</dbReference>
<protein>
    <recommendedName>
        <fullName evidence="2">Histidine kinase/HSP90-like ATPase domain-containing protein</fullName>
    </recommendedName>
</protein>
<dbReference type="CDD" id="cd16936">
    <property type="entry name" value="HATPase_RsbW-like"/>
    <property type="match status" value="1"/>
</dbReference>
<dbReference type="InterPro" id="IPR050267">
    <property type="entry name" value="Anti-sigma-factor_SerPK"/>
</dbReference>
<dbReference type="EMBL" id="BMLP01000001">
    <property type="protein sequence ID" value="GGO29166.1"/>
    <property type="molecule type" value="Genomic_DNA"/>
</dbReference>
<keyword evidence="1" id="KW-0723">Serine/threonine-protein kinase</keyword>
<dbReference type="OrthoDB" id="9792240at2"/>
<dbReference type="PANTHER" id="PTHR35526:SF3">
    <property type="entry name" value="ANTI-SIGMA-F FACTOR RSBW"/>
    <property type="match status" value="1"/>
</dbReference>
<dbReference type="AlphaFoldDB" id="A0A918DCR7"/>
<reference evidence="3 4" key="1">
    <citation type="journal article" date="2014" name="Int. J. Syst. Evol. Microbiol.">
        <title>Complete genome sequence of Corynebacterium casei LMG S-19264T (=DSM 44701T), isolated from a smear-ripened cheese.</title>
        <authorList>
            <consortium name="US DOE Joint Genome Institute (JGI-PGF)"/>
            <person name="Walter F."/>
            <person name="Albersmeier A."/>
            <person name="Kalinowski J."/>
            <person name="Ruckert C."/>
        </authorList>
    </citation>
    <scope>NUCLEOTIDE SEQUENCE [LARGE SCALE GENOMIC DNA]</scope>
    <source>
        <strain evidence="3 4">CGMCC 1.7029</strain>
    </source>
</reference>
<evidence type="ECO:0000313" key="3">
    <source>
        <dbReference type="EMBL" id="GGO29166.1"/>
    </source>
</evidence>
<dbReference type="RefSeq" id="WP_146285002.1">
    <property type="nucleotide sequence ID" value="NZ_BMLP01000001.1"/>
</dbReference>
<dbReference type="PANTHER" id="PTHR35526">
    <property type="entry name" value="ANTI-SIGMA-F FACTOR RSBW-RELATED"/>
    <property type="match status" value="1"/>
</dbReference>
<keyword evidence="1" id="KW-0808">Transferase</keyword>
<keyword evidence="1" id="KW-0418">Kinase</keyword>
<name>A0A918DCR7_9RHOB</name>
<evidence type="ECO:0000256" key="1">
    <source>
        <dbReference type="ARBA" id="ARBA00022527"/>
    </source>
</evidence>
<evidence type="ECO:0000313" key="4">
    <source>
        <dbReference type="Proteomes" id="UP000598196"/>
    </source>
</evidence>
<proteinExistence type="predicted"/>